<sequence length="330" mass="36233">MDMISDELLATFMGTNLVVILTVLGFAGIVFNIINITVFVSLGFSDTTNISLLGLATADIGVLLPVIGYSVLYNPLTLQVTPFETIDAVNYVVLGSTHVLFCRIAGCLTAFITFERFMCVAFPLHVKAIVTHKRTILVVVGIYATLVASTLPQYLANQIAPRFNAQFNITVIGIVLSPSADQLENFTLTVDIVAQVASFVIVVASTLGLVRSLVSVAKWRSSTSSSALSLKVSGRDKQLVKMVLLISVVFIACSLPTVVGNLVMVFVKDFNVKGSNKNLFIFVCVIFFILDAINSIINIFIYLRMSSKFREKFWSVFQCRSKDKRICRLK</sequence>
<dbReference type="PRINTS" id="PR00237">
    <property type="entry name" value="GPCRRHODOPSN"/>
</dbReference>
<keyword evidence="6" id="KW-0675">Receptor</keyword>
<feature type="transmembrane region" description="Helical" evidence="8">
    <location>
        <begin position="243"/>
        <end position="267"/>
    </location>
</feature>
<keyword evidence="7" id="KW-0807">Transducer</keyword>
<reference evidence="10 11" key="1">
    <citation type="submission" date="2024-04" db="EMBL/GenBank/DDBJ databases">
        <authorList>
            <consortium name="Genoscope - CEA"/>
            <person name="William W."/>
        </authorList>
    </citation>
    <scope>NUCLEOTIDE SEQUENCE [LARGE SCALE GENOMIC DNA]</scope>
</reference>
<feature type="transmembrane region" description="Helical" evidence="8">
    <location>
        <begin position="92"/>
        <end position="114"/>
    </location>
</feature>
<dbReference type="PANTHER" id="PTHR24243:SF230">
    <property type="entry name" value="G-PROTEIN COUPLED RECEPTORS FAMILY 1 PROFILE DOMAIN-CONTAINING PROTEIN"/>
    <property type="match status" value="1"/>
</dbReference>
<dbReference type="AlphaFoldDB" id="A0AAV2I0Z2"/>
<feature type="transmembrane region" description="Helical" evidence="8">
    <location>
        <begin position="52"/>
        <end position="72"/>
    </location>
</feature>
<dbReference type="GO" id="GO:0005886">
    <property type="term" value="C:plasma membrane"/>
    <property type="evidence" value="ECO:0007669"/>
    <property type="project" value="TreeGrafter"/>
</dbReference>
<evidence type="ECO:0000256" key="5">
    <source>
        <dbReference type="ARBA" id="ARBA00023136"/>
    </source>
</evidence>
<evidence type="ECO:0000256" key="3">
    <source>
        <dbReference type="ARBA" id="ARBA00022989"/>
    </source>
</evidence>
<dbReference type="InterPro" id="IPR000276">
    <property type="entry name" value="GPCR_Rhodpsn"/>
</dbReference>
<accession>A0AAV2I0Z2</accession>
<evidence type="ECO:0000256" key="6">
    <source>
        <dbReference type="ARBA" id="ARBA00023170"/>
    </source>
</evidence>
<evidence type="ECO:0000256" key="2">
    <source>
        <dbReference type="ARBA" id="ARBA00022692"/>
    </source>
</evidence>
<dbReference type="SUPFAM" id="SSF81321">
    <property type="entry name" value="Family A G protein-coupled receptor-like"/>
    <property type="match status" value="1"/>
</dbReference>
<evidence type="ECO:0000256" key="8">
    <source>
        <dbReference type="SAM" id="Phobius"/>
    </source>
</evidence>
<dbReference type="PANTHER" id="PTHR24243">
    <property type="entry name" value="G-PROTEIN COUPLED RECEPTOR"/>
    <property type="match status" value="1"/>
</dbReference>
<evidence type="ECO:0000256" key="7">
    <source>
        <dbReference type="ARBA" id="ARBA00023224"/>
    </source>
</evidence>
<dbReference type="Pfam" id="PF00001">
    <property type="entry name" value="7tm_1"/>
    <property type="match status" value="1"/>
</dbReference>
<dbReference type="InterPro" id="IPR017452">
    <property type="entry name" value="GPCR_Rhodpsn_7TM"/>
</dbReference>
<evidence type="ECO:0000313" key="11">
    <source>
        <dbReference type="Proteomes" id="UP001497497"/>
    </source>
</evidence>
<keyword evidence="3 8" id="KW-1133">Transmembrane helix</keyword>
<evidence type="ECO:0000256" key="1">
    <source>
        <dbReference type="ARBA" id="ARBA00004141"/>
    </source>
</evidence>
<dbReference type="Proteomes" id="UP001497497">
    <property type="component" value="Unassembled WGS sequence"/>
</dbReference>
<dbReference type="Gene3D" id="1.20.1070.10">
    <property type="entry name" value="Rhodopsin 7-helix transmembrane proteins"/>
    <property type="match status" value="1"/>
</dbReference>
<keyword evidence="11" id="KW-1185">Reference proteome</keyword>
<name>A0AAV2I0Z2_LYMST</name>
<dbReference type="PROSITE" id="PS50262">
    <property type="entry name" value="G_PROTEIN_RECEP_F1_2"/>
    <property type="match status" value="1"/>
</dbReference>
<feature type="domain" description="G-protein coupled receptors family 1 profile" evidence="9">
    <location>
        <begin position="15"/>
        <end position="302"/>
    </location>
</feature>
<feature type="transmembrane region" description="Helical" evidence="8">
    <location>
        <begin position="192"/>
        <end position="214"/>
    </location>
</feature>
<feature type="transmembrane region" description="Helical" evidence="8">
    <location>
        <begin position="135"/>
        <end position="155"/>
    </location>
</feature>
<dbReference type="EMBL" id="CAXITT010000294">
    <property type="protein sequence ID" value="CAL1538305.1"/>
    <property type="molecule type" value="Genomic_DNA"/>
</dbReference>
<feature type="transmembrane region" description="Helical" evidence="8">
    <location>
        <begin position="279"/>
        <end position="303"/>
    </location>
</feature>
<gene>
    <name evidence="10" type="ORF">GSLYS_00012126001</name>
</gene>
<organism evidence="10 11">
    <name type="scientific">Lymnaea stagnalis</name>
    <name type="common">Great pond snail</name>
    <name type="synonym">Helix stagnalis</name>
    <dbReference type="NCBI Taxonomy" id="6523"/>
    <lineage>
        <taxon>Eukaryota</taxon>
        <taxon>Metazoa</taxon>
        <taxon>Spiralia</taxon>
        <taxon>Lophotrochozoa</taxon>
        <taxon>Mollusca</taxon>
        <taxon>Gastropoda</taxon>
        <taxon>Heterobranchia</taxon>
        <taxon>Euthyneura</taxon>
        <taxon>Panpulmonata</taxon>
        <taxon>Hygrophila</taxon>
        <taxon>Lymnaeoidea</taxon>
        <taxon>Lymnaeidae</taxon>
        <taxon>Lymnaea</taxon>
    </lineage>
</organism>
<dbReference type="GO" id="GO:0004930">
    <property type="term" value="F:G protein-coupled receptor activity"/>
    <property type="evidence" value="ECO:0007669"/>
    <property type="project" value="UniProtKB-KW"/>
</dbReference>
<keyword evidence="5 8" id="KW-0472">Membrane</keyword>
<keyword evidence="2 8" id="KW-0812">Transmembrane</keyword>
<protein>
    <recommendedName>
        <fullName evidence="9">G-protein coupled receptors family 1 profile domain-containing protein</fullName>
    </recommendedName>
</protein>
<evidence type="ECO:0000256" key="4">
    <source>
        <dbReference type="ARBA" id="ARBA00023040"/>
    </source>
</evidence>
<comment type="subcellular location">
    <subcellularLocation>
        <location evidence="1">Membrane</location>
        <topology evidence="1">Multi-pass membrane protein</topology>
    </subcellularLocation>
</comment>
<evidence type="ECO:0000313" key="10">
    <source>
        <dbReference type="EMBL" id="CAL1538305.1"/>
    </source>
</evidence>
<comment type="caution">
    <text evidence="10">The sequence shown here is derived from an EMBL/GenBank/DDBJ whole genome shotgun (WGS) entry which is preliminary data.</text>
</comment>
<keyword evidence="4" id="KW-0297">G-protein coupled receptor</keyword>
<proteinExistence type="predicted"/>
<evidence type="ECO:0000259" key="9">
    <source>
        <dbReference type="PROSITE" id="PS50262"/>
    </source>
</evidence>
<feature type="transmembrane region" description="Helical" evidence="8">
    <location>
        <begin position="17"/>
        <end position="40"/>
    </location>
</feature>